<dbReference type="InterPro" id="IPR036852">
    <property type="entry name" value="Peptidase_S8/S53_dom_sf"/>
</dbReference>
<dbReference type="GO" id="GO:0004252">
    <property type="term" value="F:serine-type endopeptidase activity"/>
    <property type="evidence" value="ECO:0007669"/>
    <property type="project" value="InterPro"/>
</dbReference>
<protein>
    <recommendedName>
        <fullName evidence="6">Peptidase S8/S53 domain-containing protein</fullName>
    </recommendedName>
</protein>
<evidence type="ECO:0000259" key="6">
    <source>
        <dbReference type="Pfam" id="PF00082"/>
    </source>
</evidence>
<organism evidence="7">
    <name type="scientific">Fonticula alba</name>
    <name type="common">Slime mold</name>
    <dbReference type="NCBI Taxonomy" id="691883"/>
    <lineage>
        <taxon>Eukaryota</taxon>
        <taxon>Rotosphaerida</taxon>
        <taxon>Fonticulaceae</taxon>
        <taxon>Fonticula</taxon>
    </lineage>
</organism>
<dbReference type="EMBL" id="KB932206">
    <property type="protein sequence ID" value="KCV69678.1"/>
    <property type="molecule type" value="Genomic_DNA"/>
</dbReference>
<evidence type="ECO:0000256" key="1">
    <source>
        <dbReference type="ARBA" id="ARBA00011073"/>
    </source>
</evidence>
<dbReference type="GO" id="GO:0006508">
    <property type="term" value="P:proteolysis"/>
    <property type="evidence" value="ECO:0007669"/>
    <property type="project" value="UniProtKB-KW"/>
</dbReference>
<sequence length="264" mass="27448">MGTMVGSKASGIGVAPGAKWISAKGCKDKNCKTYGLTKAAEWMVCPYADNLPPRCDLGADIINNSWGGTHGFDPFFALQVRAFLEADIVPIFSSGNSGPLCGTTGSPGDQILTLSVGATDSRDALADFSARGPGPRASGFDRLKPNVVAPGVAIRSAYSTRGGLLNNRFAAISGTSMAAPAVAGVAALVRSVNPALRVEDIYRLLEDTAVRSTITAPAPSRLGTNSCDGVHWVDFPNYHYGYGRVDALAAVRAAQRRLRTSGGA</sequence>
<evidence type="ECO:0000256" key="4">
    <source>
        <dbReference type="ARBA" id="ARBA00022825"/>
    </source>
</evidence>
<gene>
    <name evidence="7" type="ORF">H696_04086</name>
</gene>
<proteinExistence type="inferred from homology"/>
<dbReference type="InterPro" id="IPR000209">
    <property type="entry name" value="Peptidase_S8/S53_dom"/>
</dbReference>
<evidence type="ECO:0000313" key="7">
    <source>
        <dbReference type="EMBL" id="KCV69678.1"/>
    </source>
</evidence>
<dbReference type="SUPFAM" id="SSF52743">
    <property type="entry name" value="Subtilisin-like"/>
    <property type="match status" value="1"/>
</dbReference>
<comment type="similarity">
    <text evidence="1 5">Belongs to the peptidase S8 family.</text>
</comment>
<dbReference type="PROSITE" id="PS00138">
    <property type="entry name" value="SUBTILASE_SER"/>
    <property type="match status" value="1"/>
</dbReference>
<reference evidence="7" key="1">
    <citation type="submission" date="2013-04" db="EMBL/GenBank/DDBJ databases">
        <title>The Genome Sequence of Fonticula alba ATCC 38817.</title>
        <authorList>
            <consortium name="The Broad Institute Genomics Platform"/>
            <person name="Russ C."/>
            <person name="Cuomo C."/>
            <person name="Burger G."/>
            <person name="Gray M.W."/>
            <person name="Holland P.W.H."/>
            <person name="King N."/>
            <person name="Lang F.B.F."/>
            <person name="Roger A.J."/>
            <person name="Ruiz-Trillo I."/>
            <person name="Brown M."/>
            <person name="Walker B."/>
            <person name="Young S."/>
            <person name="Zeng Q."/>
            <person name="Gargeya S."/>
            <person name="Fitzgerald M."/>
            <person name="Haas B."/>
            <person name="Abouelleil A."/>
            <person name="Allen A.W."/>
            <person name="Alvarado L."/>
            <person name="Arachchi H.M."/>
            <person name="Berlin A.M."/>
            <person name="Chapman S.B."/>
            <person name="Gainer-Dewar J."/>
            <person name="Goldberg J."/>
            <person name="Griggs A."/>
            <person name="Gujja S."/>
            <person name="Hansen M."/>
            <person name="Howarth C."/>
            <person name="Imamovic A."/>
            <person name="Ireland A."/>
            <person name="Larimer J."/>
            <person name="McCowan C."/>
            <person name="Murphy C."/>
            <person name="Pearson M."/>
            <person name="Poon T.W."/>
            <person name="Priest M."/>
            <person name="Roberts A."/>
            <person name="Saif S."/>
            <person name="Shea T."/>
            <person name="Sisk P."/>
            <person name="Sykes S."/>
            <person name="Wortman J."/>
            <person name="Nusbaum C."/>
            <person name="Birren B."/>
        </authorList>
    </citation>
    <scope>NUCLEOTIDE SEQUENCE [LARGE SCALE GENOMIC DNA]</scope>
    <source>
        <strain evidence="7">ATCC 38817</strain>
    </source>
</reference>
<comment type="caution">
    <text evidence="5">Lacks conserved residue(s) required for the propagation of feature annotation.</text>
</comment>
<dbReference type="Pfam" id="PF00082">
    <property type="entry name" value="Peptidase_S8"/>
    <property type="match status" value="1"/>
</dbReference>
<keyword evidence="8" id="KW-1185">Reference proteome</keyword>
<dbReference type="OrthoDB" id="1911066at2759"/>
<evidence type="ECO:0000256" key="5">
    <source>
        <dbReference type="PROSITE-ProRule" id="PRU01240"/>
    </source>
</evidence>
<dbReference type="PROSITE" id="PS51892">
    <property type="entry name" value="SUBTILASE"/>
    <property type="match status" value="1"/>
</dbReference>
<dbReference type="Proteomes" id="UP000030693">
    <property type="component" value="Unassembled WGS sequence"/>
</dbReference>
<dbReference type="OMA" id="WISAKGC"/>
<dbReference type="InterPro" id="IPR051048">
    <property type="entry name" value="Peptidase_S8/S53_subtilisin"/>
</dbReference>
<evidence type="ECO:0000313" key="8">
    <source>
        <dbReference type="Proteomes" id="UP000030693"/>
    </source>
</evidence>
<evidence type="ECO:0000256" key="2">
    <source>
        <dbReference type="ARBA" id="ARBA00022670"/>
    </source>
</evidence>
<evidence type="ECO:0000256" key="3">
    <source>
        <dbReference type="ARBA" id="ARBA00022801"/>
    </source>
</evidence>
<keyword evidence="3" id="KW-0378">Hydrolase</keyword>
<keyword evidence="2" id="KW-0645">Protease</keyword>
<keyword evidence="4" id="KW-0720">Serine protease</keyword>
<dbReference type="STRING" id="691883.A0A058Z6W6"/>
<dbReference type="PANTHER" id="PTHR43399">
    <property type="entry name" value="SUBTILISIN-RELATED"/>
    <property type="match status" value="1"/>
</dbReference>
<dbReference type="PANTHER" id="PTHR43399:SF4">
    <property type="entry name" value="CELL WALL-ASSOCIATED PROTEASE"/>
    <property type="match status" value="1"/>
</dbReference>
<dbReference type="AlphaFoldDB" id="A0A058Z6W6"/>
<accession>A0A058Z6W6</accession>
<feature type="domain" description="Peptidase S8/S53" evidence="6">
    <location>
        <begin position="3"/>
        <end position="219"/>
    </location>
</feature>
<name>A0A058Z6W6_FONAL</name>
<dbReference type="RefSeq" id="XP_009496243.1">
    <property type="nucleotide sequence ID" value="XM_009497968.1"/>
</dbReference>
<dbReference type="eggNOG" id="KOG4266">
    <property type="taxonomic scope" value="Eukaryota"/>
</dbReference>
<dbReference type="GeneID" id="20528811"/>
<dbReference type="InterPro" id="IPR023828">
    <property type="entry name" value="Peptidase_S8_Ser-AS"/>
</dbReference>
<dbReference type="Gene3D" id="3.40.50.200">
    <property type="entry name" value="Peptidase S8/S53 domain"/>
    <property type="match status" value="1"/>
</dbReference>